<dbReference type="PROSITE" id="PS01124">
    <property type="entry name" value="HTH_ARAC_FAMILY_2"/>
    <property type="match status" value="1"/>
</dbReference>
<protein>
    <submittedName>
        <fullName evidence="5">AraC family transcriptional regulator</fullName>
    </submittedName>
</protein>
<keyword evidence="6" id="KW-1185">Reference proteome</keyword>
<dbReference type="OrthoDB" id="9783876at2"/>
<dbReference type="InterPro" id="IPR009594">
    <property type="entry name" value="Tscrpt_reg_HTH_AraC_N"/>
</dbReference>
<evidence type="ECO:0000259" key="4">
    <source>
        <dbReference type="PROSITE" id="PS01124"/>
    </source>
</evidence>
<dbReference type="InterPro" id="IPR018062">
    <property type="entry name" value="HTH_AraC-typ_CS"/>
</dbReference>
<evidence type="ECO:0000256" key="2">
    <source>
        <dbReference type="ARBA" id="ARBA00023125"/>
    </source>
</evidence>
<evidence type="ECO:0000256" key="1">
    <source>
        <dbReference type="ARBA" id="ARBA00023015"/>
    </source>
</evidence>
<dbReference type="InterPro" id="IPR050204">
    <property type="entry name" value="AraC_XylS_family_regulators"/>
</dbReference>
<dbReference type="STRING" id="187330.AMS58_15625"/>
<dbReference type="PROSITE" id="PS00041">
    <property type="entry name" value="HTH_ARAC_FAMILY_1"/>
    <property type="match status" value="1"/>
</dbReference>
<dbReference type="InterPro" id="IPR009057">
    <property type="entry name" value="Homeodomain-like_sf"/>
</dbReference>
<dbReference type="Pfam" id="PF06719">
    <property type="entry name" value="AraC_N"/>
    <property type="match status" value="1"/>
</dbReference>
<dbReference type="GO" id="GO:0003700">
    <property type="term" value="F:DNA-binding transcription factor activity"/>
    <property type="evidence" value="ECO:0007669"/>
    <property type="project" value="InterPro"/>
</dbReference>
<gene>
    <name evidence="5" type="ORF">ADS77_18470</name>
</gene>
<dbReference type="Gene3D" id="1.10.10.60">
    <property type="entry name" value="Homeodomain-like"/>
    <property type="match status" value="2"/>
</dbReference>
<sequence>MTASLPTSNLTRKRQAVDVLIENKVTFAAENAELSIYDTYQDAQKVALHSSELLFCGMISGKKVMHVADSDYHKEFLPQQSFVLAPEQGVLIDFPQASMQQPTTCLAIEISCDKISQVADALNMQQQISSDDFFQYIPNLVHAQHNQQTQQLLERMIGLFSENEQDRHYLIDLSVNELITRLLQQQSRDLLLANCQHAAPCPLTDALYFMKEHLNQTLDIDTICKIACMSRSKFYQQFKLAFGQSPAAYQQQLRLKKARQLLLSGQQISKVCYDIGFTNPSHFSRLFKQYFGVSPKNLLLNK</sequence>
<dbReference type="InterPro" id="IPR020449">
    <property type="entry name" value="Tscrpt_reg_AraC-type_HTH"/>
</dbReference>
<keyword evidence="1" id="KW-0805">Transcription regulation</keyword>
<organism evidence="5 6">
    <name type="scientific">Pseudoalteromonas porphyrae</name>
    <dbReference type="NCBI Taxonomy" id="187330"/>
    <lineage>
        <taxon>Bacteria</taxon>
        <taxon>Pseudomonadati</taxon>
        <taxon>Pseudomonadota</taxon>
        <taxon>Gammaproteobacteria</taxon>
        <taxon>Alteromonadales</taxon>
        <taxon>Pseudoalteromonadaceae</taxon>
        <taxon>Pseudoalteromonas</taxon>
    </lineage>
</organism>
<feature type="domain" description="HTH araC/xylS-type" evidence="4">
    <location>
        <begin position="204"/>
        <end position="301"/>
    </location>
</feature>
<evidence type="ECO:0000313" key="6">
    <source>
        <dbReference type="Proteomes" id="UP000037848"/>
    </source>
</evidence>
<reference evidence="5 6" key="1">
    <citation type="submission" date="2015-08" db="EMBL/GenBank/DDBJ databases">
        <title>Draft Genome Sequence of Pseudoalteromonas porphyrae UCD-SED14.</title>
        <authorList>
            <person name="Coil D.A."/>
            <person name="Jospin G."/>
            <person name="Lee R.D."/>
            <person name="Eisen J.A."/>
        </authorList>
    </citation>
    <scope>NUCLEOTIDE SEQUENCE [LARGE SCALE GENOMIC DNA]</scope>
    <source>
        <strain evidence="5 6">UCD-SED14</strain>
    </source>
</reference>
<evidence type="ECO:0000313" key="5">
    <source>
        <dbReference type="EMBL" id="KPH58034.1"/>
    </source>
</evidence>
<dbReference type="InterPro" id="IPR018060">
    <property type="entry name" value="HTH_AraC"/>
</dbReference>
<dbReference type="PANTHER" id="PTHR46796">
    <property type="entry name" value="HTH-TYPE TRANSCRIPTIONAL ACTIVATOR RHAS-RELATED"/>
    <property type="match status" value="1"/>
</dbReference>
<dbReference type="Proteomes" id="UP000037848">
    <property type="component" value="Unassembled WGS sequence"/>
</dbReference>
<evidence type="ECO:0000256" key="3">
    <source>
        <dbReference type="ARBA" id="ARBA00023163"/>
    </source>
</evidence>
<dbReference type="Pfam" id="PF12833">
    <property type="entry name" value="HTH_18"/>
    <property type="match status" value="1"/>
</dbReference>
<dbReference type="AlphaFoldDB" id="A0A0N1ELF8"/>
<dbReference type="PRINTS" id="PR00032">
    <property type="entry name" value="HTHARAC"/>
</dbReference>
<accession>A0A0N1ELF8</accession>
<name>A0A0N1ELF8_9GAMM</name>
<dbReference type="SMART" id="SM00342">
    <property type="entry name" value="HTH_ARAC"/>
    <property type="match status" value="1"/>
</dbReference>
<proteinExistence type="predicted"/>
<comment type="caution">
    <text evidence="5">The sequence shown here is derived from an EMBL/GenBank/DDBJ whole genome shotgun (WGS) entry which is preliminary data.</text>
</comment>
<dbReference type="RefSeq" id="WP_054205970.1">
    <property type="nucleotide sequence ID" value="NZ_LHPH01000027.1"/>
</dbReference>
<dbReference type="SUPFAM" id="SSF46689">
    <property type="entry name" value="Homeodomain-like"/>
    <property type="match status" value="2"/>
</dbReference>
<dbReference type="PATRIC" id="fig|187330.3.peg.2343"/>
<dbReference type="GO" id="GO:0043565">
    <property type="term" value="F:sequence-specific DNA binding"/>
    <property type="evidence" value="ECO:0007669"/>
    <property type="project" value="InterPro"/>
</dbReference>
<keyword evidence="3" id="KW-0804">Transcription</keyword>
<dbReference type="EMBL" id="LHPH01000027">
    <property type="protein sequence ID" value="KPH58034.1"/>
    <property type="molecule type" value="Genomic_DNA"/>
</dbReference>
<keyword evidence="2" id="KW-0238">DNA-binding</keyword>